<accession>A0AA36JPP3</accession>
<reference evidence="2" key="1">
    <citation type="submission" date="2023-08" db="EMBL/GenBank/DDBJ databases">
        <authorList>
            <person name="Chen Y."/>
            <person name="Shah S."/>
            <person name="Dougan E. K."/>
            <person name="Thang M."/>
            <person name="Chan C."/>
        </authorList>
    </citation>
    <scope>NUCLEOTIDE SEQUENCE</scope>
</reference>
<sequence length="186" mass="19733">MTILGQRGGCPTAAANEVRRMPPDEAASSATWLLLPPCLGEDAAELEKLGLSECFPPGSQWGAMAEDCCHSSHGPGGNPTCWDGHYTFERCCPQTAPNSALSAAAAVTAAPQLLCSGERLQGGARFVRQAGFDGERLWHPSTSFEASFDFASKAEQGAFLLIARQKCRSVVVRAFSRTGFFNPGAH</sequence>
<organism evidence="2 3">
    <name type="scientific">Effrenium voratum</name>
    <dbReference type="NCBI Taxonomy" id="2562239"/>
    <lineage>
        <taxon>Eukaryota</taxon>
        <taxon>Sar</taxon>
        <taxon>Alveolata</taxon>
        <taxon>Dinophyceae</taxon>
        <taxon>Suessiales</taxon>
        <taxon>Symbiodiniaceae</taxon>
        <taxon>Effrenium</taxon>
    </lineage>
</organism>
<gene>
    <name evidence="2" type="ORF">EVOR1521_LOCUS30543</name>
</gene>
<evidence type="ECO:0000313" key="2">
    <source>
        <dbReference type="EMBL" id="CAJ1409451.1"/>
    </source>
</evidence>
<dbReference type="EMBL" id="CAUJNA010003771">
    <property type="protein sequence ID" value="CAJ1409451.1"/>
    <property type="molecule type" value="Genomic_DNA"/>
</dbReference>
<proteinExistence type="predicted"/>
<comment type="caution">
    <text evidence="2">The sequence shown here is derived from an EMBL/GenBank/DDBJ whole genome shotgun (WGS) entry which is preliminary data.</text>
</comment>
<evidence type="ECO:0000256" key="1">
    <source>
        <dbReference type="SAM" id="MobiDB-lite"/>
    </source>
</evidence>
<dbReference type="Proteomes" id="UP001178507">
    <property type="component" value="Unassembled WGS sequence"/>
</dbReference>
<dbReference type="AlphaFoldDB" id="A0AA36JPP3"/>
<evidence type="ECO:0000313" key="3">
    <source>
        <dbReference type="Proteomes" id="UP001178507"/>
    </source>
</evidence>
<protein>
    <submittedName>
        <fullName evidence="2">Uncharacterized protein</fullName>
    </submittedName>
</protein>
<name>A0AA36JPP3_9DINO</name>
<feature type="region of interest" description="Disordered" evidence="1">
    <location>
        <begin position="1"/>
        <end position="21"/>
    </location>
</feature>
<keyword evidence="3" id="KW-1185">Reference proteome</keyword>